<dbReference type="AlphaFoldDB" id="A0A1G9BPQ9"/>
<dbReference type="STRING" id="246191.SAMN05660337_0375"/>
<feature type="signal peptide" evidence="1">
    <location>
        <begin position="1"/>
        <end position="23"/>
    </location>
</feature>
<reference evidence="3" key="1">
    <citation type="submission" date="2016-10" db="EMBL/GenBank/DDBJ databases">
        <authorList>
            <person name="Varghese N."/>
            <person name="Submissions S."/>
        </authorList>
    </citation>
    <scope>NUCLEOTIDE SEQUENCE [LARGE SCALE GENOMIC DNA]</scope>
    <source>
        <strain evidence="3">DSM 16995</strain>
    </source>
</reference>
<evidence type="ECO:0000313" key="2">
    <source>
        <dbReference type="EMBL" id="SDK41437.1"/>
    </source>
</evidence>
<accession>A0A1G9BPQ9</accession>
<protein>
    <submittedName>
        <fullName evidence="2">Uncharacterized protein</fullName>
    </submittedName>
</protein>
<keyword evidence="1" id="KW-0732">Signal</keyword>
<sequence length="212" mass="23655">MIKNIICALTLLLVFNEFCFAGADVFISCEDIEGIDIVQIMREPPFVDSSVKQYIYAVEFSLKPEAGARFSAIREATKPDKVDVNGTIYDIVRASLHTKDGVVTSDYIEGSLFNEKSISISKLAKKAALEVVDNACSKIKPRTYYTYDVFDALGIDMKTGQECKGELVSCEEYEKILSRCSKRLAEGRNCDDFKTNCKPSEVTKNGRLRISP</sequence>
<dbReference type="RefSeq" id="WP_092157678.1">
    <property type="nucleotide sequence ID" value="NZ_FNGA01000001.1"/>
</dbReference>
<gene>
    <name evidence="2" type="ORF">SAMN05660337_0375</name>
</gene>
<evidence type="ECO:0000256" key="1">
    <source>
        <dbReference type="SAM" id="SignalP"/>
    </source>
</evidence>
<keyword evidence="3" id="KW-1185">Reference proteome</keyword>
<organism evidence="2 3">
    <name type="scientific">Maridesulfovibrio ferrireducens</name>
    <dbReference type="NCBI Taxonomy" id="246191"/>
    <lineage>
        <taxon>Bacteria</taxon>
        <taxon>Pseudomonadati</taxon>
        <taxon>Thermodesulfobacteriota</taxon>
        <taxon>Desulfovibrionia</taxon>
        <taxon>Desulfovibrionales</taxon>
        <taxon>Desulfovibrionaceae</taxon>
        <taxon>Maridesulfovibrio</taxon>
    </lineage>
</organism>
<name>A0A1G9BPQ9_9BACT</name>
<feature type="chain" id="PRO_5011512486" evidence="1">
    <location>
        <begin position="24"/>
        <end position="212"/>
    </location>
</feature>
<dbReference type="EMBL" id="FNGA01000001">
    <property type="protein sequence ID" value="SDK41437.1"/>
    <property type="molecule type" value="Genomic_DNA"/>
</dbReference>
<proteinExistence type="predicted"/>
<evidence type="ECO:0000313" key="3">
    <source>
        <dbReference type="Proteomes" id="UP000199053"/>
    </source>
</evidence>
<dbReference type="Proteomes" id="UP000199053">
    <property type="component" value="Unassembled WGS sequence"/>
</dbReference>